<comment type="caution">
    <text evidence="1">The sequence shown here is derived from an EMBL/GenBank/DDBJ whole genome shotgun (WGS) entry which is preliminary data.</text>
</comment>
<sequence>MEYPRRYFNSSPEEASEIMELLLPQKNHGFTDDIVPDPGSPHGADVHRQQNENTATPAKRKNPRGPVSSLLYAHEKRPIAYHPRESAEDPVKKSPVTATKKRRREDDPVRSGYVKKIRTLDRRTQENPGLREIRTLERRTRKSPIKAAPSYGCPSVYPLGSTRAAANMHHIYRNYQSPTRRWLAGAPGGWWPSDVECASSDEEFAENSPHQVHHHHESQSSPLRQGSAEPEVATPILPHDSSRPASDGQESQSSPLRQGSAEPEVATPILPHDSSRPASDDDDDIQILEQSFEALSTLALASDDEDTARYMPTVVTSSSSSAYGSATEEGGDNEQPEKISSAHAQRKAKGDPSPTKTRKRRTREERAARNAAWARSVSAQPAVIEVMDLTIETDDLCVPVNQYPAEAMDWAEYRALCLVFERTAQPRDGQALVRCINAEIRRGLGRIRAQNWRDARKRRLALQARQEAEEAGRLMDEITGEPAPAPGPARGKGAKRKKTSTSARAKKQATEARVQPDNEVVLQHAEHHAEIESPRPVAASTPTAAIAEPAASIVSAPAAITSGDYAAMTSASIVSAPATITSGDYAAMTAASIVSAPATITSDSYAAMTTANILGAPATIGSGNNGGAASPVQGATSSLDIPGPHAAPAPATTQTIMWLASPAAFIARQTMDLDIASLFQHLPPMASPAAAIQQAGPSMSAADMPPLSLEELNDEVNLSLDVPPTPATPAHLQGEPSNCGDLRVELLSPAANAAIRMRITRCNGTSSTTTSSANNDDPEEQPTDLSATT</sequence>
<proteinExistence type="predicted"/>
<dbReference type="EMBL" id="CM056744">
    <property type="protein sequence ID" value="KAJ8664946.1"/>
    <property type="molecule type" value="Genomic_DNA"/>
</dbReference>
<gene>
    <name evidence="1" type="ORF">QAD02_006608</name>
</gene>
<keyword evidence="2" id="KW-1185">Reference proteome</keyword>
<accession>A0ACC2N2J1</accession>
<evidence type="ECO:0000313" key="2">
    <source>
        <dbReference type="Proteomes" id="UP001239111"/>
    </source>
</evidence>
<name>A0ACC2N2J1_9HYME</name>
<organism evidence="1 2">
    <name type="scientific">Eretmocerus hayati</name>
    <dbReference type="NCBI Taxonomy" id="131215"/>
    <lineage>
        <taxon>Eukaryota</taxon>
        <taxon>Metazoa</taxon>
        <taxon>Ecdysozoa</taxon>
        <taxon>Arthropoda</taxon>
        <taxon>Hexapoda</taxon>
        <taxon>Insecta</taxon>
        <taxon>Pterygota</taxon>
        <taxon>Neoptera</taxon>
        <taxon>Endopterygota</taxon>
        <taxon>Hymenoptera</taxon>
        <taxon>Apocrita</taxon>
        <taxon>Proctotrupomorpha</taxon>
        <taxon>Chalcidoidea</taxon>
        <taxon>Aphelinidae</taxon>
        <taxon>Aphelininae</taxon>
        <taxon>Eretmocerus</taxon>
    </lineage>
</organism>
<dbReference type="Proteomes" id="UP001239111">
    <property type="component" value="Chromosome 4"/>
</dbReference>
<reference evidence="1" key="1">
    <citation type="submission" date="2023-04" db="EMBL/GenBank/DDBJ databases">
        <title>A chromosome-level genome assembly of the parasitoid wasp Eretmocerus hayati.</title>
        <authorList>
            <person name="Zhong Y."/>
            <person name="Liu S."/>
            <person name="Liu Y."/>
        </authorList>
    </citation>
    <scope>NUCLEOTIDE SEQUENCE</scope>
    <source>
        <strain evidence="1">ZJU_SS_LIU_2023</strain>
    </source>
</reference>
<protein>
    <submittedName>
        <fullName evidence="1">Uncharacterized protein</fullName>
    </submittedName>
</protein>
<evidence type="ECO:0000313" key="1">
    <source>
        <dbReference type="EMBL" id="KAJ8664946.1"/>
    </source>
</evidence>